<accession>A0ABD1TCP9</accession>
<dbReference type="Proteomes" id="UP001604336">
    <property type="component" value="Unassembled WGS sequence"/>
</dbReference>
<name>A0ABD1TCP9_9LAMI</name>
<comment type="caution">
    <text evidence="2">The sequence shown here is derived from an EMBL/GenBank/DDBJ whole genome shotgun (WGS) entry which is preliminary data.</text>
</comment>
<gene>
    <name evidence="2" type="ORF">Adt_16108</name>
</gene>
<reference evidence="3" key="1">
    <citation type="submission" date="2024-07" db="EMBL/GenBank/DDBJ databases">
        <title>Two chromosome-level genome assemblies of Korean endemic species Abeliophyllum distichum and Forsythia ovata (Oleaceae).</title>
        <authorList>
            <person name="Jang H."/>
        </authorList>
    </citation>
    <scope>NUCLEOTIDE SEQUENCE [LARGE SCALE GENOMIC DNA]</scope>
</reference>
<evidence type="ECO:0000256" key="1">
    <source>
        <dbReference type="SAM" id="MobiDB-lite"/>
    </source>
</evidence>
<feature type="region of interest" description="Disordered" evidence="1">
    <location>
        <begin position="1"/>
        <end position="25"/>
    </location>
</feature>
<evidence type="ECO:0000313" key="3">
    <source>
        <dbReference type="Proteomes" id="UP001604336"/>
    </source>
</evidence>
<feature type="region of interest" description="Disordered" evidence="1">
    <location>
        <begin position="62"/>
        <end position="114"/>
    </location>
</feature>
<protein>
    <submittedName>
        <fullName evidence="2">Uncharacterized protein</fullName>
    </submittedName>
</protein>
<dbReference type="AlphaFoldDB" id="A0ABD1TCP9"/>
<organism evidence="2 3">
    <name type="scientific">Abeliophyllum distichum</name>
    <dbReference type="NCBI Taxonomy" id="126358"/>
    <lineage>
        <taxon>Eukaryota</taxon>
        <taxon>Viridiplantae</taxon>
        <taxon>Streptophyta</taxon>
        <taxon>Embryophyta</taxon>
        <taxon>Tracheophyta</taxon>
        <taxon>Spermatophyta</taxon>
        <taxon>Magnoliopsida</taxon>
        <taxon>eudicotyledons</taxon>
        <taxon>Gunneridae</taxon>
        <taxon>Pentapetalae</taxon>
        <taxon>asterids</taxon>
        <taxon>lamiids</taxon>
        <taxon>Lamiales</taxon>
        <taxon>Oleaceae</taxon>
        <taxon>Forsythieae</taxon>
        <taxon>Abeliophyllum</taxon>
    </lineage>
</organism>
<dbReference type="EMBL" id="JBFOLK010000005">
    <property type="protein sequence ID" value="KAL2510508.1"/>
    <property type="molecule type" value="Genomic_DNA"/>
</dbReference>
<sequence length="114" mass="12574">MGEIAVLQPQDILKNQPNRRHRNNLIKPPLRSKIPIKNLAGSVPAKVSRRKRRSAKNLVVPTSAGLLGPLPKKLSKQKETDRGTRSLKRSRLISSRQRHLRHGRTAAAAAAGAD</sequence>
<evidence type="ECO:0000313" key="2">
    <source>
        <dbReference type="EMBL" id="KAL2510508.1"/>
    </source>
</evidence>
<keyword evidence="3" id="KW-1185">Reference proteome</keyword>
<feature type="compositionally biased region" description="Basic residues" evidence="1">
    <location>
        <begin position="85"/>
        <end position="104"/>
    </location>
</feature>
<proteinExistence type="predicted"/>